<dbReference type="GeneID" id="81368406"/>
<protein>
    <submittedName>
        <fullName evidence="2">Uncharacterized protein</fullName>
    </submittedName>
</protein>
<feature type="compositionally biased region" description="Low complexity" evidence="1">
    <location>
        <begin position="342"/>
        <end position="365"/>
    </location>
</feature>
<evidence type="ECO:0000256" key="1">
    <source>
        <dbReference type="SAM" id="MobiDB-lite"/>
    </source>
</evidence>
<feature type="region of interest" description="Disordered" evidence="1">
    <location>
        <begin position="87"/>
        <end position="108"/>
    </location>
</feature>
<gene>
    <name evidence="2" type="ORF">N7509_004789</name>
</gene>
<reference evidence="2" key="2">
    <citation type="journal article" date="2023" name="IMA Fungus">
        <title>Comparative genomic study of the Penicillium genus elucidates a diverse pangenome and 15 lateral gene transfer events.</title>
        <authorList>
            <person name="Petersen C."/>
            <person name="Sorensen T."/>
            <person name="Nielsen M.R."/>
            <person name="Sondergaard T.E."/>
            <person name="Sorensen J.L."/>
            <person name="Fitzpatrick D.A."/>
            <person name="Frisvad J.C."/>
            <person name="Nielsen K.L."/>
        </authorList>
    </citation>
    <scope>NUCLEOTIDE SEQUENCE</scope>
    <source>
        <strain evidence="2">IBT 29677</strain>
    </source>
</reference>
<feature type="compositionally biased region" description="Basic residues" evidence="1">
    <location>
        <begin position="380"/>
        <end position="401"/>
    </location>
</feature>
<feature type="compositionally biased region" description="Basic and acidic residues" evidence="1">
    <location>
        <begin position="402"/>
        <end position="415"/>
    </location>
</feature>
<keyword evidence="3" id="KW-1185">Reference proteome</keyword>
<feature type="region of interest" description="Disordered" evidence="1">
    <location>
        <begin position="180"/>
        <end position="258"/>
    </location>
</feature>
<organism evidence="2 3">
    <name type="scientific">Penicillium cosmopolitanum</name>
    <dbReference type="NCBI Taxonomy" id="1131564"/>
    <lineage>
        <taxon>Eukaryota</taxon>
        <taxon>Fungi</taxon>
        <taxon>Dikarya</taxon>
        <taxon>Ascomycota</taxon>
        <taxon>Pezizomycotina</taxon>
        <taxon>Eurotiomycetes</taxon>
        <taxon>Eurotiomycetidae</taxon>
        <taxon>Eurotiales</taxon>
        <taxon>Aspergillaceae</taxon>
        <taxon>Penicillium</taxon>
    </lineage>
</organism>
<dbReference type="AlphaFoldDB" id="A0A9X0B9E6"/>
<dbReference type="EMBL" id="JAPZBU010000006">
    <property type="protein sequence ID" value="KAJ5396676.1"/>
    <property type="molecule type" value="Genomic_DNA"/>
</dbReference>
<dbReference type="RefSeq" id="XP_056488728.1">
    <property type="nucleotide sequence ID" value="XM_056629426.1"/>
</dbReference>
<comment type="caution">
    <text evidence="2">The sequence shown here is derived from an EMBL/GenBank/DDBJ whole genome shotgun (WGS) entry which is preliminary data.</text>
</comment>
<evidence type="ECO:0000313" key="3">
    <source>
        <dbReference type="Proteomes" id="UP001147747"/>
    </source>
</evidence>
<reference evidence="2" key="1">
    <citation type="submission" date="2022-12" db="EMBL/GenBank/DDBJ databases">
        <authorList>
            <person name="Petersen C."/>
        </authorList>
    </citation>
    <scope>NUCLEOTIDE SEQUENCE</scope>
    <source>
        <strain evidence="2">IBT 29677</strain>
    </source>
</reference>
<proteinExistence type="predicted"/>
<accession>A0A9X0B9E6</accession>
<feature type="region of interest" description="Disordered" evidence="1">
    <location>
        <begin position="342"/>
        <end position="478"/>
    </location>
</feature>
<dbReference type="Proteomes" id="UP001147747">
    <property type="component" value="Unassembled WGS sequence"/>
</dbReference>
<name>A0A9X0B9E6_9EURO</name>
<evidence type="ECO:0000313" key="2">
    <source>
        <dbReference type="EMBL" id="KAJ5396676.1"/>
    </source>
</evidence>
<dbReference type="OrthoDB" id="4185910at2759"/>
<sequence length="478" mass="52220">MQTCGYQLPYPLHFPTSRPIPRFCVFRPGGILVPLIPIDELPTWLEICNWNPDMYMGLQPVSMTFVPREGEYDIICHHCSSSLDSLHQSVSERNEDSPKSAGSRAQSSPRVFASLDAGALPQNLDYKVAPFRAGAPSPILAPKPFHAGLQSPFLGGLTFNMPNMPAMTISMVPMPVLSQMPSNVVDPSPPASDRSSKEPPVTSTSPPQKPSLSGLDTEDSASLLKLSPLPPPALPLEGHDSRPKTPAPIVPTKHPISPDTQCKISHAIAASLCSVSVENENRPPQSASETACQRRRSISQASNSNILLNIAPSLGSASVVNGRVASPFPLIAALDHLKEVISSKNRSRSSSRASFASSRPLSRASSRTKRRRAAAERRHAFGKRQHERANRRREGRKKKLAGRLETKSPKVEHRRSGQLTSDAGQDLFVEPRPEQVNSYTKRRDRREKMAPGHKNGSSQSRYVHMTMASNPPPNVSCH</sequence>